<dbReference type="NCBIfam" id="NF040713">
    <property type="entry name" value="ZapE"/>
    <property type="match status" value="1"/>
</dbReference>
<dbReference type="GO" id="GO:0016887">
    <property type="term" value="F:ATP hydrolysis activity"/>
    <property type="evidence" value="ECO:0007669"/>
    <property type="project" value="InterPro"/>
</dbReference>
<organism evidence="5 6">
    <name type="scientific">Perkinsus olseni</name>
    <name type="common">Perkinsus atlanticus</name>
    <dbReference type="NCBI Taxonomy" id="32597"/>
    <lineage>
        <taxon>Eukaryota</taxon>
        <taxon>Sar</taxon>
        <taxon>Alveolata</taxon>
        <taxon>Perkinsozoa</taxon>
        <taxon>Perkinsea</taxon>
        <taxon>Perkinsida</taxon>
        <taxon>Perkinsidae</taxon>
        <taxon>Perkinsus</taxon>
    </lineage>
</organism>
<dbReference type="AlphaFoldDB" id="A0A7J6MHG4"/>
<comment type="similarity">
    <text evidence="1">Belongs to the AFG1 ATPase family.</text>
</comment>
<evidence type="ECO:0000313" key="5">
    <source>
        <dbReference type="EMBL" id="KAF4670431.1"/>
    </source>
</evidence>
<dbReference type="InterPro" id="IPR005654">
    <property type="entry name" value="ATPase_AFG1-like"/>
</dbReference>
<dbReference type="GO" id="GO:0005739">
    <property type="term" value="C:mitochondrion"/>
    <property type="evidence" value="ECO:0007669"/>
    <property type="project" value="TreeGrafter"/>
</dbReference>
<evidence type="ECO:0000313" key="6">
    <source>
        <dbReference type="Proteomes" id="UP000572268"/>
    </source>
</evidence>
<dbReference type="EMBL" id="JABANN010000121">
    <property type="protein sequence ID" value="KAF4670431.1"/>
    <property type="molecule type" value="Genomic_DNA"/>
</dbReference>
<dbReference type="Pfam" id="PF03969">
    <property type="entry name" value="AFG1_ATPase"/>
    <property type="match status" value="1"/>
</dbReference>
<evidence type="ECO:0000256" key="3">
    <source>
        <dbReference type="ARBA" id="ARBA00022840"/>
    </source>
</evidence>
<proteinExistence type="inferred from homology"/>
<gene>
    <name evidence="5" type="ORF">FOL46_000860</name>
</gene>
<dbReference type="InterPro" id="IPR027417">
    <property type="entry name" value="P-loop_NTPase"/>
</dbReference>
<evidence type="ECO:0000256" key="4">
    <source>
        <dbReference type="SAM" id="MobiDB-lite"/>
    </source>
</evidence>
<reference evidence="5 6" key="1">
    <citation type="submission" date="2020-04" db="EMBL/GenBank/DDBJ databases">
        <title>Perkinsus olseni comparative genomics.</title>
        <authorList>
            <person name="Bogema D.R."/>
        </authorList>
    </citation>
    <scope>NUCLEOTIDE SEQUENCE [LARGE SCALE GENOMIC DNA]</scope>
    <source>
        <strain evidence="5">ATCC PRA-31</strain>
    </source>
</reference>
<dbReference type="Proteomes" id="UP000572268">
    <property type="component" value="Unassembled WGS sequence"/>
</dbReference>
<dbReference type="PANTHER" id="PTHR12169">
    <property type="entry name" value="ATPASE N2B"/>
    <property type="match status" value="1"/>
</dbReference>
<evidence type="ECO:0008006" key="7">
    <source>
        <dbReference type="Google" id="ProtNLM"/>
    </source>
</evidence>
<protein>
    <recommendedName>
        <fullName evidence="7">Lactation elevated protein 1</fullName>
    </recommendedName>
</protein>
<feature type="region of interest" description="Disordered" evidence="4">
    <location>
        <begin position="116"/>
        <end position="148"/>
    </location>
</feature>
<dbReference type="GO" id="GO:0005524">
    <property type="term" value="F:ATP binding"/>
    <property type="evidence" value="ECO:0007669"/>
    <property type="project" value="UniProtKB-KW"/>
</dbReference>
<evidence type="ECO:0000256" key="1">
    <source>
        <dbReference type="ARBA" id="ARBA00010322"/>
    </source>
</evidence>
<keyword evidence="3" id="KW-0067">ATP-binding</keyword>
<accession>A0A7J6MHG4</accession>
<sequence length="516" mass="57681">MASKYRAISSISSISARYGAKVDAGLLIRDGRQEAALSRLEKVYNRLRLKSRSPDGGHQWIRPRNIKTTKSFSTEPFATNELAVDEYLDRITLENRRLMLEKGAKIHLMKAEKEGRFASVQPSRQSESVGDLQAANETSASSAHNMRPENPSAVQLMQLKKNSLYLFGSVGRGKTMLLDTFYNSILEDSDLTLRHKRQHFFDFMREIHERMQNVARDRWPDLTPVEIVANTIADETDLLCLDEVAVVDVQDASILPRVLEILSLRGVTLVMTSNSRPNELFAGGLNRHVFIPPLLRALEQTCVVVNLDEKEIAEQVDYRKVSDTPGKWAGSRYYHPASSPSVAAKFDGDFERIEGELFQGPWIFDLPHSTTRTLRGGQYKLANSQLRGVIVDFNSLCGKECGEADFSALADHFKLNNTVLFIRDVPVFGQLDGLGSGRRFGKLVEILYDKSIPVRILASNTAERIFAPISNSQDAIEELIGDEISVAARGAVLEASCCALDRSVSRLFEMTHVSDE</sequence>
<dbReference type="PANTHER" id="PTHR12169:SF29">
    <property type="entry name" value="AFG1-LIKE ATPASE FAMILY PROTEIN"/>
    <property type="match status" value="1"/>
</dbReference>
<evidence type="ECO:0000256" key="2">
    <source>
        <dbReference type="ARBA" id="ARBA00022741"/>
    </source>
</evidence>
<name>A0A7J6MHG4_PEROL</name>
<dbReference type="Gene3D" id="3.40.50.300">
    <property type="entry name" value="P-loop containing nucleotide triphosphate hydrolases"/>
    <property type="match status" value="1"/>
</dbReference>
<comment type="caution">
    <text evidence="5">The sequence shown here is derived from an EMBL/GenBank/DDBJ whole genome shotgun (WGS) entry which is preliminary data.</text>
</comment>
<keyword evidence="2" id="KW-0547">Nucleotide-binding</keyword>
<feature type="compositionally biased region" description="Polar residues" evidence="4">
    <location>
        <begin position="135"/>
        <end position="144"/>
    </location>
</feature>
<dbReference type="SUPFAM" id="SSF52540">
    <property type="entry name" value="P-loop containing nucleoside triphosphate hydrolases"/>
    <property type="match status" value="1"/>
</dbReference>